<dbReference type="OrthoDB" id="9811721at2"/>
<comment type="similarity">
    <text evidence="2">Belongs to the binding-protein-dependent transport system permease family. FecCD subfamily.</text>
</comment>
<evidence type="ECO:0000256" key="2">
    <source>
        <dbReference type="ARBA" id="ARBA00007935"/>
    </source>
</evidence>
<comment type="function">
    <text evidence="9">Part of the binding-protein-dependent transport system for heme-iron. Responsible for the translocation of the substrate across the membrane.</text>
</comment>
<feature type="transmembrane region" description="Helical" evidence="12">
    <location>
        <begin position="6"/>
        <end position="28"/>
    </location>
</feature>
<evidence type="ECO:0000256" key="12">
    <source>
        <dbReference type="SAM" id="Phobius"/>
    </source>
</evidence>
<reference evidence="13 14" key="1">
    <citation type="submission" date="2017-06" db="EMBL/GenBank/DDBJ databases">
        <authorList>
            <consortium name="Pathogen Informatics"/>
        </authorList>
    </citation>
    <scope>NUCLEOTIDE SEQUENCE [LARGE SCALE GENOMIC DNA]</scope>
    <source>
        <strain evidence="13 14">NCTC13839</strain>
    </source>
</reference>
<dbReference type="AlphaFoldDB" id="A0A239Y7I2"/>
<evidence type="ECO:0000256" key="3">
    <source>
        <dbReference type="ARBA" id="ARBA00018524"/>
    </source>
</evidence>
<evidence type="ECO:0000256" key="8">
    <source>
        <dbReference type="ARBA" id="ARBA00023136"/>
    </source>
</evidence>
<feature type="transmembrane region" description="Helical" evidence="12">
    <location>
        <begin position="86"/>
        <end position="109"/>
    </location>
</feature>
<dbReference type="PANTHER" id="PTHR30472">
    <property type="entry name" value="FERRIC ENTEROBACTIN TRANSPORT SYSTEM PERMEASE PROTEIN"/>
    <property type="match status" value="1"/>
</dbReference>
<evidence type="ECO:0000313" key="14">
    <source>
        <dbReference type="Proteomes" id="UP000242084"/>
    </source>
</evidence>
<evidence type="ECO:0000256" key="11">
    <source>
        <dbReference type="ARBA" id="ARBA00031465"/>
    </source>
</evidence>
<keyword evidence="8 12" id="KW-0472">Membrane</keyword>
<feature type="transmembrane region" description="Helical" evidence="12">
    <location>
        <begin position="230"/>
        <end position="263"/>
    </location>
</feature>
<dbReference type="InterPro" id="IPR037294">
    <property type="entry name" value="ABC_BtuC-like"/>
</dbReference>
<evidence type="ECO:0000256" key="5">
    <source>
        <dbReference type="ARBA" id="ARBA00022475"/>
    </source>
</evidence>
<gene>
    <name evidence="13" type="primary">yfiZ</name>
    <name evidence="13" type="ORF">SAMEA4384403_00106</name>
</gene>
<protein>
    <recommendedName>
        <fullName evidence="3">Probable heme-iron transport system permease protein IsdF</fullName>
    </recommendedName>
    <alternativeName>
        <fullName evidence="11">Iron-regulated surface determinant protein F</fullName>
    </alternativeName>
    <alternativeName>
        <fullName evidence="10">Staphylococcal iron-regulated protein G</fullName>
    </alternativeName>
</protein>
<feature type="transmembrane region" description="Helical" evidence="12">
    <location>
        <begin position="116"/>
        <end position="137"/>
    </location>
</feature>
<dbReference type="GO" id="GO:0005886">
    <property type="term" value="C:plasma membrane"/>
    <property type="evidence" value="ECO:0007669"/>
    <property type="project" value="UniProtKB-SubCell"/>
</dbReference>
<dbReference type="SUPFAM" id="SSF81345">
    <property type="entry name" value="ABC transporter involved in vitamin B12 uptake, BtuC"/>
    <property type="match status" value="1"/>
</dbReference>
<evidence type="ECO:0000256" key="1">
    <source>
        <dbReference type="ARBA" id="ARBA00004651"/>
    </source>
</evidence>
<keyword evidence="7 12" id="KW-1133">Transmembrane helix</keyword>
<evidence type="ECO:0000313" key="13">
    <source>
        <dbReference type="EMBL" id="SNV54640.1"/>
    </source>
</evidence>
<keyword evidence="5" id="KW-1003">Cell membrane</keyword>
<dbReference type="FunFam" id="1.10.3470.10:FF:000001">
    <property type="entry name" value="Vitamin B12 ABC transporter permease BtuC"/>
    <property type="match status" value="1"/>
</dbReference>
<dbReference type="InterPro" id="IPR000522">
    <property type="entry name" value="ABC_transptr_permease_BtuC"/>
</dbReference>
<feature type="transmembrane region" description="Helical" evidence="12">
    <location>
        <begin position="189"/>
        <end position="210"/>
    </location>
</feature>
<name>A0A239Y7I2_9STAP</name>
<dbReference type="PANTHER" id="PTHR30472:SF1">
    <property type="entry name" value="FE(3+) DICITRATE TRANSPORT SYSTEM PERMEASE PROTEIN FECC-RELATED"/>
    <property type="match status" value="1"/>
</dbReference>
<sequence>MKNKYIWWFLGFTILFIILFISSMMLGYKHFSFMDIWNHYVYGETIKDQRVLTQLRLPRAILGGVVGVLMGISGVMIQTITRNPFASPGIMGVNSGASLMVVIATVGFGINGAFQLAFMAFIGTIIIATLIILVTTLPFKPFNAMELTLFGASISAFCMAITQGLLIYNESAIEQIIYWLNGSVSDKSTNILVYIWPFILGGLILAIYMAKPLNLYMLSDDALKGLGAKILSIKVFTMIAVVLLSGSAVALAGPIAFIGLITPHVAKLICKSHNHYVIIPLSGILGGCLLLLSDILSRYLLMPRELPVGITTALIGTPIFIYLILKRKELTE</sequence>
<dbReference type="GO" id="GO:0022857">
    <property type="term" value="F:transmembrane transporter activity"/>
    <property type="evidence" value="ECO:0007669"/>
    <property type="project" value="InterPro"/>
</dbReference>
<keyword evidence="4" id="KW-0813">Transport</keyword>
<feature type="transmembrane region" description="Helical" evidence="12">
    <location>
        <begin position="275"/>
        <end position="300"/>
    </location>
</feature>
<dbReference type="Proteomes" id="UP000242084">
    <property type="component" value="Chromosome 1"/>
</dbReference>
<proteinExistence type="inferred from homology"/>
<evidence type="ECO:0000256" key="4">
    <source>
        <dbReference type="ARBA" id="ARBA00022448"/>
    </source>
</evidence>
<evidence type="ECO:0000256" key="10">
    <source>
        <dbReference type="ARBA" id="ARBA00031149"/>
    </source>
</evidence>
<dbReference type="EMBL" id="LT906462">
    <property type="protein sequence ID" value="SNV54640.1"/>
    <property type="molecule type" value="Genomic_DNA"/>
</dbReference>
<dbReference type="KEGG" id="sste:SAMEA4384403_0106"/>
<feature type="transmembrane region" description="Helical" evidence="12">
    <location>
        <begin position="60"/>
        <end position="80"/>
    </location>
</feature>
<comment type="subcellular location">
    <subcellularLocation>
        <location evidence="1">Cell membrane</location>
        <topology evidence="1">Multi-pass membrane protein</topology>
    </subcellularLocation>
</comment>
<organism evidence="13 14">
    <name type="scientific">Mammaliicoccus stepanovicii</name>
    <dbReference type="NCBI Taxonomy" id="643214"/>
    <lineage>
        <taxon>Bacteria</taxon>
        <taxon>Bacillati</taxon>
        <taxon>Bacillota</taxon>
        <taxon>Bacilli</taxon>
        <taxon>Bacillales</taxon>
        <taxon>Staphylococcaceae</taxon>
        <taxon>Mammaliicoccus</taxon>
    </lineage>
</organism>
<dbReference type="RefSeq" id="WP_095085296.1">
    <property type="nucleotide sequence ID" value="NZ_BMDM01000011.1"/>
</dbReference>
<dbReference type="Pfam" id="PF01032">
    <property type="entry name" value="FecCD"/>
    <property type="match status" value="1"/>
</dbReference>
<dbReference type="GO" id="GO:0033214">
    <property type="term" value="P:siderophore-iron import into cell"/>
    <property type="evidence" value="ECO:0007669"/>
    <property type="project" value="TreeGrafter"/>
</dbReference>
<evidence type="ECO:0000256" key="6">
    <source>
        <dbReference type="ARBA" id="ARBA00022692"/>
    </source>
</evidence>
<evidence type="ECO:0000256" key="7">
    <source>
        <dbReference type="ARBA" id="ARBA00022989"/>
    </source>
</evidence>
<feature type="transmembrane region" description="Helical" evidence="12">
    <location>
        <begin position="306"/>
        <end position="325"/>
    </location>
</feature>
<accession>A0A239Y7I2</accession>
<feature type="transmembrane region" description="Helical" evidence="12">
    <location>
        <begin position="149"/>
        <end position="168"/>
    </location>
</feature>
<dbReference type="CDD" id="cd06550">
    <property type="entry name" value="TM_ABC_iron-siderophores_like"/>
    <property type="match status" value="1"/>
</dbReference>
<evidence type="ECO:0000256" key="9">
    <source>
        <dbReference type="ARBA" id="ARBA00025320"/>
    </source>
</evidence>
<keyword evidence="6 12" id="KW-0812">Transmembrane</keyword>
<keyword evidence="14" id="KW-1185">Reference proteome</keyword>
<dbReference type="Gene3D" id="1.10.3470.10">
    <property type="entry name" value="ABC transporter involved in vitamin B12 uptake, BtuC"/>
    <property type="match status" value="1"/>
</dbReference>